<evidence type="ECO:0000313" key="5">
    <source>
        <dbReference type="Proteomes" id="UP000490800"/>
    </source>
</evidence>
<dbReference type="OrthoDB" id="2646812at2"/>
<protein>
    <submittedName>
        <fullName evidence="4">Acyl carrier protein</fullName>
    </submittedName>
</protein>
<feature type="domain" description="Carrier" evidence="3">
    <location>
        <begin position="1"/>
        <end position="84"/>
    </location>
</feature>
<comment type="caution">
    <text evidence="4">The sequence shown here is derived from an EMBL/GenBank/DDBJ whole genome shotgun (WGS) entry which is preliminary data.</text>
</comment>
<reference evidence="4 5" key="1">
    <citation type="journal article" date="2019" name="Microorganisms">
        <title>Paenibacillus lutrae sp. nov., A Chitinolytic Species Isolated from A River Otter in Castril Natural Park, Granada, Spain.</title>
        <authorList>
            <person name="Rodriguez M."/>
            <person name="Reina J.C."/>
            <person name="Bejar V."/>
            <person name="Llamas I."/>
        </authorList>
    </citation>
    <scope>NUCLEOTIDE SEQUENCE [LARGE SCALE GENOMIC DNA]</scope>
    <source>
        <strain evidence="4 5">N10</strain>
    </source>
</reference>
<dbReference type="AlphaFoldDB" id="A0A7X3FFT6"/>
<dbReference type="Proteomes" id="UP000490800">
    <property type="component" value="Unassembled WGS sequence"/>
</dbReference>
<sequence length="86" mass="9736">MNPKQIKSRIIEVTLDLIDSPEVLEEVDKDIFLDTPLMDIGIDSLAVLELVVTLEREYGVRLSEEELVEITCLQDILKLLLNKQAG</sequence>
<dbReference type="InterPro" id="IPR009081">
    <property type="entry name" value="PP-bd_ACP"/>
</dbReference>
<dbReference type="PROSITE" id="PS00012">
    <property type="entry name" value="PHOSPHOPANTETHEINE"/>
    <property type="match status" value="1"/>
</dbReference>
<name>A0A7X3FFT6_9BACL</name>
<dbReference type="EMBL" id="RHLK01000002">
    <property type="protein sequence ID" value="MVO98887.1"/>
    <property type="molecule type" value="Genomic_DNA"/>
</dbReference>
<dbReference type="InterPro" id="IPR036736">
    <property type="entry name" value="ACP-like_sf"/>
</dbReference>
<gene>
    <name evidence="4" type="ORF">EDM21_05030</name>
</gene>
<evidence type="ECO:0000313" key="4">
    <source>
        <dbReference type="EMBL" id="MVO98887.1"/>
    </source>
</evidence>
<proteinExistence type="predicted"/>
<dbReference type="RefSeq" id="WP_157333426.1">
    <property type="nucleotide sequence ID" value="NZ_RHLK01000002.1"/>
</dbReference>
<evidence type="ECO:0000259" key="3">
    <source>
        <dbReference type="PROSITE" id="PS50075"/>
    </source>
</evidence>
<evidence type="ECO:0000256" key="2">
    <source>
        <dbReference type="ARBA" id="ARBA00022553"/>
    </source>
</evidence>
<dbReference type="InterPro" id="IPR006162">
    <property type="entry name" value="Ppantetheine_attach_site"/>
</dbReference>
<organism evidence="4 5">
    <name type="scientific">Paenibacillus lutrae</name>
    <dbReference type="NCBI Taxonomy" id="2078573"/>
    <lineage>
        <taxon>Bacteria</taxon>
        <taxon>Bacillati</taxon>
        <taxon>Bacillota</taxon>
        <taxon>Bacilli</taxon>
        <taxon>Bacillales</taxon>
        <taxon>Paenibacillaceae</taxon>
        <taxon>Paenibacillus</taxon>
    </lineage>
</organism>
<keyword evidence="1" id="KW-0596">Phosphopantetheine</keyword>
<dbReference type="Gene3D" id="1.10.1200.10">
    <property type="entry name" value="ACP-like"/>
    <property type="match status" value="1"/>
</dbReference>
<keyword evidence="5" id="KW-1185">Reference proteome</keyword>
<dbReference type="SUPFAM" id="SSF47336">
    <property type="entry name" value="ACP-like"/>
    <property type="match status" value="1"/>
</dbReference>
<accession>A0A7X3FFT6</accession>
<dbReference type="PROSITE" id="PS50075">
    <property type="entry name" value="CARRIER"/>
    <property type="match status" value="1"/>
</dbReference>
<dbReference type="Pfam" id="PF00550">
    <property type="entry name" value="PP-binding"/>
    <property type="match status" value="1"/>
</dbReference>
<keyword evidence="2" id="KW-0597">Phosphoprotein</keyword>
<evidence type="ECO:0000256" key="1">
    <source>
        <dbReference type="ARBA" id="ARBA00022450"/>
    </source>
</evidence>